<dbReference type="PROSITE" id="PS51154">
    <property type="entry name" value="MACRO"/>
    <property type="match status" value="1"/>
</dbReference>
<protein>
    <recommendedName>
        <fullName evidence="1">Macro domain-containing protein</fullName>
    </recommendedName>
</protein>
<dbReference type="EMBL" id="JAEHOD010000005">
    <property type="protein sequence ID" value="KAG2452704.1"/>
    <property type="molecule type" value="Genomic_DNA"/>
</dbReference>
<dbReference type="Gene3D" id="3.40.220.10">
    <property type="entry name" value="Leucine Aminopeptidase, subunit E, domain 1"/>
    <property type="match status" value="1"/>
</dbReference>
<dbReference type="AlphaFoldDB" id="A0A835WSQ9"/>
<dbReference type="OrthoDB" id="6133115at2759"/>
<gene>
    <name evidence="2" type="ORF">HYH02_002936</name>
</gene>
<dbReference type="InterPro" id="IPR043472">
    <property type="entry name" value="Macro_dom-like"/>
</dbReference>
<dbReference type="PANTHER" id="PTHR11106">
    <property type="entry name" value="GANGLIOSIDE INDUCED DIFFERENTIATION ASSOCIATED PROTEIN 2-RELATED"/>
    <property type="match status" value="1"/>
</dbReference>
<organism evidence="2 3">
    <name type="scientific">Chlamydomonas schloesseri</name>
    <dbReference type="NCBI Taxonomy" id="2026947"/>
    <lineage>
        <taxon>Eukaryota</taxon>
        <taxon>Viridiplantae</taxon>
        <taxon>Chlorophyta</taxon>
        <taxon>core chlorophytes</taxon>
        <taxon>Chlorophyceae</taxon>
        <taxon>CS clade</taxon>
        <taxon>Chlamydomonadales</taxon>
        <taxon>Chlamydomonadaceae</taxon>
        <taxon>Chlamydomonas</taxon>
    </lineage>
</organism>
<dbReference type="Proteomes" id="UP000613740">
    <property type="component" value="Unassembled WGS sequence"/>
</dbReference>
<name>A0A835WSQ9_9CHLO</name>
<accession>A0A835WSQ9</accession>
<dbReference type="InterPro" id="IPR002589">
    <property type="entry name" value="Macro_dom"/>
</dbReference>
<dbReference type="SMART" id="SM00506">
    <property type="entry name" value="A1pp"/>
    <property type="match status" value="1"/>
</dbReference>
<keyword evidence="3" id="KW-1185">Reference proteome</keyword>
<comment type="caution">
    <text evidence="2">The sequence shown here is derived from an EMBL/GenBank/DDBJ whole genome shotgun (WGS) entry which is preliminary data.</text>
</comment>
<sequence length="163" mass="16308">MPEVEPGVRCPTGEARITPGFALKARHVIHTVGPVFRSDSASAPLLTAAISNSLRLAAETGLASIAFPGISTGVYGYPGAKAAAVSVAAVDETLTALAGQQQPQQCPQGAAGAASGGTGMLSQQEAGAGVGCSLKEVRFVLFGDALYNDFVRAAEAALNSPPA</sequence>
<feature type="domain" description="Macro" evidence="1">
    <location>
        <begin position="1"/>
        <end position="158"/>
    </location>
</feature>
<dbReference type="SUPFAM" id="SSF52949">
    <property type="entry name" value="Macro domain-like"/>
    <property type="match status" value="1"/>
</dbReference>
<proteinExistence type="predicted"/>
<evidence type="ECO:0000313" key="3">
    <source>
        <dbReference type="Proteomes" id="UP000613740"/>
    </source>
</evidence>
<dbReference type="PANTHER" id="PTHR11106:SF27">
    <property type="entry name" value="MACRO DOMAIN-CONTAINING PROTEIN"/>
    <property type="match status" value="1"/>
</dbReference>
<dbReference type="Pfam" id="PF01661">
    <property type="entry name" value="Macro"/>
    <property type="match status" value="1"/>
</dbReference>
<evidence type="ECO:0000259" key="1">
    <source>
        <dbReference type="PROSITE" id="PS51154"/>
    </source>
</evidence>
<evidence type="ECO:0000313" key="2">
    <source>
        <dbReference type="EMBL" id="KAG2452704.1"/>
    </source>
</evidence>
<reference evidence="2" key="1">
    <citation type="journal article" date="2020" name="bioRxiv">
        <title>Comparative genomics of Chlamydomonas.</title>
        <authorList>
            <person name="Craig R.J."/>
            <person name="Hasan A.R."/>
            <person name="Ness R.W."/>
            <person name="Keightley P.D."/>
        </authorList>
    </citation>
    <scope>NUCLEOTIDE SEQUENCE</scope>
    <source>
        <strain evidence="2">CCAP 11/173</strain>
    </source>
</reference>